<dbReference type="GO" id="GO:0004518">
    <property type="term" value="F:nuclease activity"/>
    <property type="evidence" value="ECO:0007669"/>
    <property type="project" value="UniProtKB-KW"/>
</dbReference>
<keyword evidence="2" id="KW-1277">Toxin-antitoxin system</keyword>
<keyword evidence="5" id="KW-0378">Hydrolase</keyword>
<organism evidence="9 10">
    <name type="scientific">Treponema denticola</name>
    <dbReference type="NCBI Taxonomy" id="158"/>
    <lineage>
        <taxon>Bacteria</taxon>
        <taxon>Pseudomonadati</taxon>
        <taxon>Spirochaetota</taxon>
        <taxon>Spirochaetia</taxon>
        <taxon>Spirochaetales</taxon>
        <taxon>Treponemataceae</taxon>
        <taxon>Treponema</taxon>
    </lineage>
</organism>
<dbReference type="CDD" id="cd18738">
    <property type="entry name" value="PIN_VapC4-5_FitB-like"/>
    <property type="match status" value="1"/>
</dbReference>
<evidence type="ECO:0000313" key="9">
    <source>
        <dbReference type="EMBL" id="UTC99827.1"/>
    </source>
</evidence>
<evidence type="ECO:0000256" key="2">
    <source>
        <dbReference type="ARBA" id="ARBA00022649"/>
    </source>
</evidence>
<evidence type="ECO:0000313" key="10">
    <source>
        <dbReference type="Proteomes" id="UP001056981"/>
    </source>
</evidence>
<evidence type="ECO:0000256" key="5">
    <source>
        <dbReference type="ARBA" id="ARBA00022801"/>
    </source>
</evidence>
<evidence type="ECO:0000256" key="4">
    <source>
        <dbReference type="ARBA" id="ARBA00022723"/>
    </source>
</evidence>
<dbReference type="Gene3D" id="3.40.50.1010">
    <property type="entry name" value="5'-nuclease"/>
    <property type="match status" value="1"/>
</dbReference>
<dbReference type="InterPro" id="IPR029060">
    <property type="entry name" value="PIN-like_dom_sf"/>
</dbReference>
<gene>
    <name evidence="9" type="ORF">E4N86_03555</name>
</gene>
<sequence>MNGIDYIADTNAIIYLLSGNLCMKPYISNRLGISIISEMEILSFSSMTDADEKCIRSFINDCIVLELSEKIKNHAIMLRRICKIKLPDAIVAATAIAYSLPLITADKSFRQISGLNLILIEPVLL</sequence>
<dbReference type="PANTHER" id="PTHR33653:SF1">
    <property type="entry name" value="RIBONUCLEASE VAPC2"/>
    <property type="match status" value="1"/>
</dbReference>
<dbReference type="Proteomes" id="UP001056981">
    <property type="component" value="Chromosome"/>
</dbReference>
<dbReference type="InterPro" id="IPR050556">
    <property type="entry name" value="Type_II_TA_system_RNase"/>
</dbReference>
<dbReference type="Pfam" id="PF01850">
    <property type="entry name" value="PIN"/>
    <property type="match status" value="1"/>
</dbReference>
<evidence type="ECO:0000256" key="3">
    <source>
        <dbReference type="ARBA" id="ARBA00022722"/>
    </source>
</evidence>
<feature type="domain" description="PIN" evidence="8">
    <location>
        <begin position="6"/>
        <end position="114"/>
    </location>
</feature>
<reference evidence="9" key="1">
    <citation type="submission" date="2020-04" db="EMBL/GenBank/DDBJ databases">
        <title>Comparative genomics of oral phylogroup-2 Treponema strains.</title>
        <authorList>
            <person name="Zeng H."/>
            <person name="Chan Y.K."/>
            <person name="Watt R.M."/>
        </authorList>
    </citation>
    <scope>NUCLEOTIDE SEQUENCE</scope>
    <source>
        <strain evidence="9">OMZ 905</strain>
    </source>
</reference>
<evidence type="ECO:0000256" key="6">
    <source>
        <dbReference type="ARBA" id="ARBA00022842"/>
    </source>
</evidence>
<protein>
    <submittedName>
        <fullName evidence="9">Type II toxin-antitoxin system VapC family toxin</fullName>
    </submittedName>
</protein>
<name>A0A9Q9BLN5_TREDN</name>
<dbReference type="InterPro" id="IPR002716">
    <property type="entry name" value="PIN_dom"/>
</dbReference>
<evidence type="ECO:0000259" key="8">
    <source>
        <dbReference type="Pfam" id="PF01850"/>
    </source>
</evidence>
<dbReference type="GO" id="GO:0016787">
    <property type="term" value="F:hydrolase activity"/>
    <property type="evidence" value="ECO:0007669"/>
    <property type="project" value="UniProtKB-KW"/>
</dbReference>
<accession>A0A9Q9BLN5</accession>
<dbReference type="RefSeq" id="WP_253700507.1">
    <property type="nucleotide sequence ID" value="NZ_CP051522.1"/>
</dbReference>
<dbReference type="AlphaFoldDB" id="A0A9Q9BLN5"/>
<comment type="similarity">
    <text evidence="7">Belongs to the PINc/VapC protein family.</text>
</comment>
<keyword evidence="3" id="KW-0540">Nuclease</keyword>
<dbReference type="PANTHER" id="PTHR33653">
    <property type="entry name" value="RIBONUCLEASE VAPC2"/>
    <property type="match status" value="1"/>
</dbReference>
<evidence type="ECO:0000256" key="1">
    <source>
        <dbReference type="ARBA" id="ARBA00001946"/>
    </source>
</evidence>
<evidence type="ECO:0000256" key="7">
    <source>
        <dbReference type="ARBA" id="ARBA00038093"/>
    </source>
</evidence>
<dbReference type="GO" id="GO:0046872">
    <property type="term" value="F:metal ion binding"/>
    <property type="evidence" value="ECO:0007669"/>
    <property type="project" value="UniProtKB-KW"/>
</dbReference>
<dbReference type="SUPFAM" id="SSF88723">
    <property type="entry name" value="PIN domain-like"/>
    <property type="match status" value="1"/>
</dbReference>
<keyword evidence="6" id="KW-0460">Magnesium</keyword>
<dbReference type="EMBL" id="CP051635">
    <property type="protein sequence ID" value="UTC99827.1"/>
    <property type="molecule type" value="Genomic_DNA"/>
</dbReference>
<comment type="cofactor">
    <cofactor evidence="1">
        <name>Mg(2+)</name>
        <dbReference type="ChEBI" id="CHEBI:18420"/>
    </cofactor>
</comment>
<keyword evidence="4" id="KW-0479">Metal-binding</keyword>
<proteinExistence type="inferred from homology"/>